<dbReference type="RefSeq" id="XP_037150270.1">
    <property type="nucleotide sequence ID" value="XM_037293441.1"/>
</dbReference>
<proteinExistence type="predicted"/>
<reference evidence="1 2" key="1">
    <citation type="journal article" date="2020" name="Genomics">
        <title>Complete, high-quality genomes from long-read metagenomic sequencing of two wolf lichen thalli reveals enigmatic genome architecture.</title>
        <authorList>
            <person name="McKenzie S.K."/>
            <person name="Walston R.F."/>
            <person name="Allen J.L."/>
        </authorList>
    </citation>
    <scope>NUCLEOTIDE SEQUENCE [LARGE SCALE GENOMIC DNA]</scope>
    <source>
        <strain evidence="1">WasteWater1</strain>
    </source>
</reference>
<evidence type="ECO:0000313" key="2">
    <source>
        <dbReference type="Proteomes" id="UP000593566"/>
    </source>
</evidence>
<dbReference type="AlphaFoldDB" id="A0A8H6FA47"/>
<dbReference type="GeneID" id="59330928"/>
<organism evidence="1 2">
    <name type="scientific">Letharia lupina</name>
    <dbReference type="NCBI Taxonomy" id="560253"/>
    <lineage>
        <taxon>Eukaryota</taxon>
        <taxon>Fungi</taxon>
        <taxon>Dikarya</taxon>
        <taxon>Ascomycota</taxon>
        <taxon>Pezizomycotina</taxon>
        <taxon>Lecanoromycetes</taxon>
        <taxon>OSLEUM clade</taxon>
        <taxon>Lecanoromycetidae</taxon>
        <taxon>Lecanorales</taxon>
        <taxon>Lecanorineae</taxon>
        <taxon>Parmeliaceae</taxon>
        <taxon>Letharia</taxon>
    </lineage>
</organism>
<name>A0A8H6FA47_9LECA</name>
<comment type="caution">
    <text evidence="1">The sequence shown here is derived from an EMBL/GenBank/DDBJ whole genome shotgun (WGS) entry which is preliminary data.</text>
</comment>
<evidence type="ECO:0000313" key="1">
    <source>
        <dbReference type="EMBL" id="KAF6220835.1"/>
    </source>
</evidence>
<keyword evidence="2" id="KW-1185">Reference proteome</keyword>
<gene>
    <name evidence="1" type="ORF">HO133_002515</name>
</gene>
<accession>A0A8H6FA47</accession>
<protein>
    <submittedName>
        <fullName evidence="1">Uncharacterized protein</fullName>
    </submittedName>
</protein>
<sequence>MNFTAWSVILHCPVSRGGPDIDPSEQKKIRHWIYRDYYLADEPESELVEWRAHIHGGRKMELPHQKHTSDLQP</sequence>
<dbReference type="Proteomes" id="UP000593566">
    <property type="component" value="Unassembled WGS sequence"/>
</dbReference>
<dbReference type="EMBL" id="JACCJB010000015">
    <property type="protein sequence ID" value="KAF6220835.1"/>
    <property type="molecule type" value="Genomic_DNA"/>
</dbReference>